<evidence type="ECO:0008006" key="4">
    <source>
        <dbReference type="Google" id="ProtNLM"/>
    </source>
</evidence>
<keyword evidence="3" id="KW-1185">Reference proteome</keyword>
<dbReference type="Gene3D" id="3.40.50.300">
    <property type="entry name" value="P-loop containing nucleotide triphosphate hydrolases"/>
    <property type="match status" value="1"/>
</dbReference>
<dbReference type="SUPFAM" id="SSF52540">
    <property type="entry name" value="P-loop containing nucleoside triphosphate hydrolases"/>
    <property type="match status" value="1"/>
</dbReference>
<dbReference type="GO" id="GO:0003924">
    <property type="term" value="F:GTPase activity"/>
    <property type="evidence" value="ECO:0007669"/>
    <property type="project" value="InterPro"/>
</dbReference>
<protein>
    <recommendedName>
        <fullName evidence="4">RAB26, member RAS oncogene family</fullName>
    </recommendedName>
</protein>
<name>A0A7N5KIW5_AILME</name>
<proteinExistence type="predicted"/>
<evidence type="ECO:0000313" key="3">
    <source>
        <dbReference type="Proteomes" id="UP000008912"/>
    </source>
</evidence>
<reference evidence="2" key="3">
    <citation type="submission" date="2025-09" db="UniProtKB">
        <authorList>
            <consortium name="Ensembl"/>
        </authorList>
    </citation>
    <scope>IDENTIFICATION</scope>
</reference>
<evidence type="ECO:0000313" key="2">
    <source>
        <dbReference type="Ensembl" id="ENSAMEP00000038749.1"/>
    </source>
</evidence>
<dbReference type="Proteomes" id="UP000008912">
    <property type="component" value="Unassembled WGS sequence"/>
</dbReference>
<dbReference type="Ensembl" id="ENSAMET00000043203.1">
    <property type="protein sequence ID" value="ENSAMEP00000038749.1"/>
    <property type="gene ID" value="ENSAMEG00000027508.1"/>
</dbReference>
<reference evidence="2 3" key="1">
    <citation type="journal article" date="2010" name="Nature">
        <title>The sequence and de novo assembly of the giant panda genome.</title>
        <authorList>
            <person name="Li R."/>
            <person name="Fan W."/>
            <person name="Tian G."/>
            <person name="Zhu H."/>
            <person name="He L."/>
            <person name="Cai J."/>
            <person name="Huang Q."/>
            <person name="Cai Q."/>
            <person name="Li B."/>
            <person name="Bai Y."/>
            <person name="Zhang Z."/>
            <person name="Zhang Y."/>
            <person name="Wang W."/>
            <person name="Li J."/>
            <person name="Wei F."/>
            <person name="Li H."/>
            <person name="Jian M."/>
            <person name="Li J."/>
            <person name="Zhang Z."/>
            <person name="Nielsen R."/>
            <person name="Li D."/>
            <person name="Gu W."/>
            <person name="Yang Z."/>
            <person name="Xuan Z."/>
            <person name="Ryder O.A."/>
            <person name="Leung F.C."/>
            <person name="Zhou Y."/>
            <person name="Cao J."/>
            <person name="Sun X."/>
            <person name="Fu Y."/>
            <person name="Fang X."/>
            <person name="Guo X."/>
            <person name="Wang B."/>
            <person name="Hou R."/>
            <person name="Shen F."/>
            <person name="Mu B."/>
            <person name="Ni P."/>
            <person name="Lin R."/>
            <person name="Qian W."/>
            <person name="Wang G."/>
            <person name="Yu C."/>
            <person name="Nie W."/>
            <person name="Wang J."/>
            <person name="Wu Z."/>
            <person name="Liang H."/>
            <person name="Min J."/>
            <person name="Wu Q."/>
            <person name="Cheng S."/>
            <person name="Ruan J."/>
            <person name="Wang M."/>
            <person name="Shi Z."/>
            <person name="Wen M."/>
            <person name="Liu B."/>
            <person name="Ren X."/>
            <person name="Zheng H."/>
            <person name="Dong D."/>
            <person name="Cook K."/>
            <person name="Shan G."/>
            <person name="Zhang H."/>
            <person name="Kosiol C."/>
            <person name="Xie X."/>
            <person name="Lu Z."/>
            <person name="Zheng H."/>
            <person name="Li Y."/>
            <person name="Steiner C.C."/>
            <person name="Lam T.T."/>
            <person name="Lin S."/>
            <person name="Zhang Q."/>
            <person name="Li G."/>
            <person name="Tian J."/>
            <person name="Gong T."/>
            <person name="Liu H."/>
            <person name="Zhang D."/>
            <person name="Fang L."/>
            <person name="Ye C."/>
            <person name="Zhang J."/>
            <person name="Hu W."/>
            <person name="Xu A."/>
            <person name="Ren Y."/>
            <person name="Zhang G."/>
            <person name="Bruford M.W."/>
            <person name="Li Q."/>
            <person name="Ma L."/>
            <person name="Guo Y."/>
            <person name="An N."/>
            <person name="Hu Y."/>
            <person name="Zheng Y."/>
            <person name="Shi Y."/>
            <person name="Li Z."/>
            <person name="Liu Q."/>
            <person name="Chen Y."/>
            <person name="Zhao J."/>
            <person name="Qu N."/>
            <person name="Zhao S."/>
            <person name="Tian F."/>
            <person name="Wang X."/>
            <person name="Wang H."/>
            <person name="Xu L."/>
            <person name="Liu X."/>
            <person name="Vinar T."/>
            <person name="Wang Y."/>
            <person name="Lam T.W."/>
            <person name="Yiu S.M."/>
            <person name="Liu S."/>
            <person name="Zhang H."/>
            <person name="Li D."/>
            <person name="Huang Y."/>
            <person name="Wang X."/>
            <person name="Yang G."/>
            <person name="Jiang Z."/>
            <person name="Wang J."/>
            <person name="Qin N."/>
            <person name="Li L."/>
            <person name="Li J."/>
            <person name="Bolund L."/>
            <person name="Kristiansen K."/>
            <person name="Wong G.K."/>
            <person name="Olson M."/>
            <person name="Zhang X."/>
            <person name="Li S."/>
            <person name="Yang H."/>
            <person name="Wang J."/>
            <person name="Wang J."/>
        </authorList>
    </citation>
    <scope>NUCLEOTIDE SEQUENCE [LARGE SCALE GENOMIC DNA]</scope>
</reference>
<dbReference type="AlphaFoldDB" id="A0A7N5KIW5"/>
<dbReference type="Pfam" id="PF00071">
    <property type="entry name" value="Ras"/>
    <property type="match status" value="1"/>
</dbReference>
<reference evidence="2" key="2">
    <citation type="submission" date="2025-08" db="UniProtKB">
        <authorList>
            <consortium name="Ensembl"/>
        </authorList>
    </citation>
    <scope>IDENTIFICATION</scope>
</reference>
<dbReference type="GO" id="GO:0005525">
    <property type="term" value="F:GTP binding"/>
    <property type="evidence" value="ECO:0007669"/>
    <property type="project" value="InterPro"/>
</dbReference>
<keyword evidence="1" id="KW-0547">Nucleotide-binding</keyword>
<dbReference type="PRINTS" id="PR00449">
    <property type="entry name" value="RASTRNSFRMNG"/>
</dbReference>
<evidence type="ECO:0000256" key="1">
    <source>
        <dbReference type="ARBA" id="ARBA00022741"/>
    </source>
</evidence>
<sequence>MDQQRLDSYQRGASRDFNEHVLRKTILVGDSGVGKTSLLVQFDQGKFIPGSFSATVGIGFTVSAPRLWGPGVSLSGSQRETGGRSHWIIQAGLIRRLLTKGEAGCWGAGVQCPCIAQGLHSCPSLKNKKMREGNYCQNPGTKGCMGRAGWQEL</sequence>
<organism evidence="2 3">
    <name type="scientific">Ailuropoda melanoleuca</name>
    <name type="common">Giant panda</name>
    <dbReference type="NCBI Taxonomy" id="9646"/>
    <lineage>
        <taxon>Eukaryota</taxon>
        <taxon>Metazoa</taxon>
        <taxon>Chordata</taxon>
        <taxon>Craniata</taxon>
        <taxon>Vertebrata</taxon>
        <taxon>Euteleostomi</taxon>
        <taxon>Mammalia</taxon>
        <taxon>Eutheria</taxon>
        <taxon>Laurasiatheria</taxon>
        <taxon>Carnivora</taxon>
        <taxon>Caniformia</taxon>
        <taxon>Ursidae</taxon>
        <taxon>Ailuropoda</taxon>
    </lineage>
</organism>
<dbReference type="InParanoid" id="A0A7N5KIW5"/>
<dbReference type="InterPro" id="IPR027417">
    <property type="entry name" value="P-loop_NTPase"/>
</dbReference>
<dbReference type="GeneTree" id="ENSGT00960000189724"/>
<accession>A0A7N5KIW5</accession>
<dbReference type="InterPro" id="IPR001806">
    <property type="entry name" value="Small_GTPase"/>
</dbReference>